<dbReference type="EMBL" id="JANUGU010000002">
    <property type="protein sequence ID" value="MCS0658260.1"/>
    <property type="molecule type" value="Genomic_DNA"/>
</dbReference>
<evidence type="ECO:0000313" key="10">
    <source>
        <dbReference type="EMBL" id="MCS0658260.1"/>
    </source>
</evidence>
<sequence length="190" mass="20143">MQDKRAPVSLLLAFACIALAFAPETAQRLLAYDRSAILAGEAWRLWTGHLVHFSHMHALVDGIVLYAMASLAEREFGSRSLACALALAALVISLVLLAFVPSLFEYRGASALAVLVAVMAVTSVWNDERSHAFVMLIAAAYVLKTLVDALSAAPSSSILPDGVDVAWQAHVCGAIAGALAVLFLGRKRAL</sequence>
<accession>A0ABT2CWB4</accession>
<dbReference type="PANTHER" id="PTHR43066">
    <property type="entry name" value="RHOMBOID-RELATED PROTEIN"/>
    <property type="match status" value="1"/>
</dbReference>
<name>A0ABT2CWB4_9BURK</name>
<gene>
    <name evidence="10" type="primary">rrtA</name>
    <name evidence="10" type="ORF">NX778_09315</name>
</gene>
<comment type="similarity">
    <text evidence="2">Belongs to the peptidase S54 family.</text>
</comment>
<dbReference type="InterPro" id="IPR035952">
    <property type="entry name" value="Rhomboid-like_sf"/>
</dbReference>
<dbReference type="InterPro" id="IPR023826">
    <property type="entry name" value="Rhom-like_SP_proteobac"/>
</dbReference>
<evidence type="ECO:0000256" key="2">
    <source>
        <dbReference type="ARBA" id="ARBA00009045"/>
    </source>
</evidence>
<proteinExistence type="inferred from homology"/>
<comment type="caution">
    <text evidence="10">The sequence shown here is derived from an EMBL/GenBank/DDBJ whole genome shotgun (WGS) entry which is preliminary data.</text>
</comment>
<organism evidence="10 11">
    <name type="scientific">Massilia terrae</name>
    <dbReference type="NCBI Taxonomy" id="1811224"/>
    <lineage>
        <taxon>Bacteria</taxon>
        <taxon>Pseudomonadati</taxon>
        <taxon>Pseudomonadota</taxon>
        <taxon>Betaproteobacteria</taxon>
        <taxon>Burkholderiales</taxon>
        <taxon>Oxalobacteraceae</taxon>
        <taxon>Telluria group</taxon>
        <taxon>Massilia</taxon>
    </lineage>
</organism>
<evidence type="ECO:0000259" key="9">
    <source>
        <dbReference type="Pfam" id="PF01694"/>
    </source>
</evidence>
<dbReference type="Proteomes" id="UP001204621">
    <property type="component" value="Unassembled WGS sequence"/>
</dbReference>
<keyword evidence="5 10" id="KW-0378">Hydrolase</keyword>
<keyword evidence="4 8" id="KW-0812">Transmembrane</keyword>
<keyword evidence="7 8" id="KW-0472">Membrane</keyword>
<evidence type="ECO:0000256" key="8">
    <source>
        <dbReference type="SAM" id="Phobius"/>
    </source>
</evidence>
<evidence type="ECO:0000256" key="3">
    <source>
        <dbReference type="ARBA" id="ARBA00022670"/>
    </source>
</evidence>
<feature type="transmembrane region" description="Helical" evidence="8">
    <location>
        <begin position="81"/>
        <end position="100"/>
    </location>
</feature>
<dbReference type="PROSITE" id="PS51257">
    <property type="entry name" value="PROKAR_LIPOPROTEIN"/>
    <property type="match status" value="1"/>
</dbReference>
<evidence type="ECO:0000256" key="6">
    <source>
        <dbReference type="ARBA" id="ARBA00022989"/>
    </source>
</evidence>
<feature type="transmembrane region" description="Helical" evidence="8">
    <location>
        <begin position="50"/>
        <end position="69"/>
    </location>
</feature>
<evidence type="ECO:0000256" key="5">
    <source>
        <dbReference type="ARBA" id="ARBA00022801"/>
    </source>
</evidence>
<dbReference type="RefSeq" id="WP_258811447.1">
    <property type="nucleotide sequence ID" value="NZ_JANUGU010000002.1"/>
</dbReference>
<dbReference type="SUPFAM" id="SSF144091">
    <property type="entry name" value="Rhomboid-like"/>
    <property type="match status" value="1"/>
</dbReference>
<dbReference type="GO" id="GO:0016787">
    <property type="term" value="F:hydrolase activity"/>
    <property type="evidence" value="ECO:0007669"/>
    <property type="project" value="UniProtKB-KW"/>
</dbReference>
<evidence type="ECO:0000313" key="11">
    <source>
        <dbReference type="Proteomes" id="UP001204621"/>
    </source>
</evidence>
<dbReference type="Gene3D" id="1.20.1540.10">
    <property type="entry name" value="Rhomboid-like"/>
    <property type="match status" value="1"/>
</dbReference>
<comment type="subcellular location">
    <subcellularLocation>
        <location evidence="1">Membrane</location>
        <topology evidence="1">Multi-pass membrane protein</topology>
    </subcellularLocation>
</comment>
<protein>
    <submittedName>
        <fullName evidence="10">Rhombosortase</fullName>
        <ecNumber evidence="10">3.4.21.-</ecNumber>
    </submittedName>
</protein>
<evidence type="ECO:0000256" key="1">
    <source>
        <dbReference type="ARBA" id="ARBA00004141"/>
    </source>
</evidence>
<keyword evidence="11" id="KW-1185">Reference proteome</keyword>
<feature type="transmembrane region" description="Helical" evidence="8">
    <location>
        <begin position="132"/>
        <end position="153"/>
    </location>
</feature>
<evidence type="ECO:0000256" key="4">
    <source>
        <dbReference type="ARBA" id="ARBA00022692"/>
    </source>
</evidence>
<keyword evidence="3" id="KW-0645">Protease</keyword>
<dbReference type="Pfam" id="PF01694">
    <property type="entry name" value="Rhomboid"/>
    <property type="match status" value="1"/>
</dbReference>
<feature type="transmembrane region" description="Helical" evidence="8">
    <location>
        <begin position="106"/>
        <end position="125"/>
    </location>
</feature>
<feature type="transmembrane region" description="Helical" evidence="8">
    <location>
        <begin position="165"/>
        <end position="185"/>
    </location>
</feature>
<reference evidence="10 11" key="1">
    <citation type="submission" date="2022-08" db="EMBL/GenBank/DDBJ databases">
        <title>Reclassification of Massilia species as members of the genera Telluria, Duganella, Pseudoduganella, Mokoshia gen. nov. and Zemynaea gen. nov. using orthogonal and non-orthogonal genome-based approaches.</title>
        <authorList>
            <person name="Bowman J.P."/>
        </authorList>
    </citation>
    <scope>NUCLEOTIDE SEQUENCE [LARGE SCALE GENOMIC DNA]</scope>
    <source>
        <strain evidence="10 11">JCM 31606</strain>
    </source>
</reference>
<dbReference type="EC" id="3.4.21.-" evidence="10"/>
<keyword evidence="6 8" id="KW-1133">Transmembrane helix</keyword>
<dbReference type="InterPro" id="IPR022764">
    <property type="entry name" value="Peptidase_S54_rhomboid_dom"/>
</dbReference>
<feature type="domain" description="Peptidase S54 rhomboid" evidence="9">
    <location>
        <begin position="40"/>
        <end position="186"/>
    </location>
</feature>
<dbReference type="NCBIfam" id="TIGR03902">
    <property type="entry name" value="rhom_GG_sort"/>
    <property type="match status" value="1"/>
</dbReference>
<dbReference type="PANTHER" id="PTHR43066:SF1">
    <property type="entry name" value="RHOMBOID PROTEIN 2"/>
    <property type="match status" value="1"/>
</dbReference>
<evidence type="ECO:0000256" key="7">
    <source>
        <dbReference type="ARBA" id="ARBA00023136"/>
    </source>
</evidence>